<dbReference type="InterPro" id="IPR051311">
    <property type="entry name" value="DedA_domain"/>
</dbReference>
<feature type="transmembrane region" description="Helical" evidence="7">
    <location>
        <begin position="141"/>
        <end position="165"/>
    </location>
</feature>
<feature type="transmembrane region" description="Helical" evidence="7">
    <location>
        <begin position="54"/>
        <end position="78"/>
    </location>
</feature>
<proteinExistence type="inferred from homology"/>
<dbReference type="EMBL" id="JAQIFT010000016">
    <property type="protein sequence ID" value="MDA3730759.1"/>
    <property type="molecule type" value="Genomic_DNA"/>
</dbReference>
<evidence type="ECO:0000313" key="10">
    <source>
        <dbReference type="Proteomes" id="UP001169242"/>
    </source>
</evidence>
<organism evidence="9 10">
    <name type="scientific">Holtiella tumoricola</name>
    <dbReference type="NCBI Taxonomy" id="3018743"/>
    <lineage>
        <taxon>Bacteria</taxon>
        <taxon>Bacillati</taxon>
        <taxon>Bacillota</taxon>
        <taxon>Clostridia</taxon>
        <taxon>Lachnospirales</taxon>
        <taxon>Cellulosilyticaceae</taxon>
        <taxon>Holtiella</taxon>
    </lineage>
</organism>
<evidence type="ECO:0000256" key="4">
    <source>
        <dbReference type="ARBA" id="ARBA00022692"/>
    </source>
</evidence>
<name>A0AA42IZX0_9FIRM</name>
<evidence type="ECO:0000256" key="7">
    <source>
        <dbReference type="SAM" id="Phobius"/>
    </source>
</evidence>
<reference evidence="9" key="1">
    <citation type="journal article" date="2023" name="Int. J. Syst. Evol. Microbiol.">
        <title>&lt;i&gt;Holtiella tumoricola&lt;/i&gt; gen. nov. sp. nov., isolated from a human clinical sample.</title>
        <authorList>
            <person name="Allen-Vercoe E."/>
            <person name="Daigneault M.C."/>
            <person name="Vancuren S.J."/>
            <person name="Cochrane K."/>
            <person name="O'Neal L.L."/>
            <person name="Sankaranarayanan K."/>
            <person name="Lawson P.A."/>
        </authorList>
    </citation>
    <scope>NUCLEOTIDE SEQUENCE</scope>
    <source>
        <strain evidence="9">CC70A</strain>
    </source>
</reference>
<keyword evidence="5 7" id="KW-1133">Transmembrane helix</keyword>
<feature type="domain" description="VTT" evidence="8">
    <location>
        <begin position="34"/>
        <end position="159"/>
    </location>
</feature>
<dbReference type="GO" id="GO:0005886">
    <property type="term" value="C:plasma membrane"/>
    <property type="evidence" value="ECO:0007669"/>
    <property type="project" value="UniProtKB-SubCell"/>
</dbReference>
<gene>
    <name evidence="9" type="ORF">PBV87_04500</name>
</gene>
<keyword evidence="3" id="KW-1003">Cell membrane</keyword>
<dbReference type="PANTHER" id="PTHR42709:SF6">
    <property type="entry name" value="UNDECAPRENYL PHOSPHATE TRANSPORTER A"/>
    <property type="match status" value="1"/>
</dbReference>
<dbReference type="PANTHER" id="PTHR42709">
    <property type="entry name" value="ALKALINE PHOSPHATASE LIKE PROTEIN"/>
    <property type="match status" value="1"/>
</dbReference>
<accession>A0AA42IZX0</accession>
<evidence type="ECO:0000256" key="3">
    <source>
        <dbReference type="ARBA" id="ARBA00022475"/>
    </source>
</evidence>
<evidence type="ECO:0000313" key="9">
    <source>
        <dbReference type="EMBL" id="MDA3730759.1"/>
    </source>
</evidence>
<evidence type="ECO:0000256" key="5">
    <source>
        <dbReference type="ARBA" id="ARBA00022989"/>
    </source>
</evidence>
<dbReference type="RefSeq" id="WP_271011287.1">
    <property type="nucleotide sequence ID" value="NZ_JAQIFT010000016.1"/>
</dbReference>
<dbReference type="Pfam" id="PF09335">
    <property type="entry name" value="VTT_dom"/>
    <property type="match status" value="1"/>
</dbReference>
<evidence type="ECO:0000256" key="6">
    <source>
        <dbReference type="ARBA" id="ARBA00023136"/>
    </source>
</evidence>
<comment type="similarity">
    <text evidence="2">Belongs to the DedA family.</text>
</comment>
<comment type="subcellular location">
    <subcellularLocation>
        <location evidence="1">Cell membrane</location>
        <topology evidence="1">Multi-pass membrane protein</topology>
    </subcellularLocation>
</comment>
<protein>
    <submittedName>
        <fullName evidence="9">DedA family protein</fullName>
    </submittedName>
</protein>
<keyword evidence="6 7" id="KW-0472">Membrane</keyword>
<sequence length="166" mass="18316">MENMETVVQYMQDYGIIFLFIIVYLEYLNLPGLPAGIIMPAAGFLVATSNINFIYALVISVLAGMLGSYSLYALGYYIGNPVVDKVYTKFKKSRPAIDKSFGYLDKYGNKGVFISRLIPVARTLISLVAGTGKMKVWSFTIYSIGGIAIWNCGFILAGYIMGIVVR</sequence>
<dbReference type="AlphaFoldDB" id="A0AA42IZX0"/>
<dbReference type="Proteomes" id="UP001169242">
    <property type="component" value="Unassembled WGS sequence"/>
</dbReference>
<evidence type="ECO:0000256" key="1">
    <source>
        <dbReference type="ARBA" id="ARBA00004651"/>
    </source>
</evidence>
<evidence type="ECO:0000256" key="2">
    <source>
        <dbReference type="ARBA" id="ARBA00010792"/>
    </source>
</evidence>
<keyword evidence="10" id="KW-1185">Reference proteome</keyword>
<evidence type="ECO:0000259" key="8">
    <source>
        <dbReference type="Pfam" id="PF09335"/>
    </source>
</evidence>
<dbReference type="InterPro" id="IPR032816">
    <property type="entry name" value="VTT_dom"/>
</dbReference>
<keyword evidence="4 7" id="KW-0812">Transmembrane</keyword>
<comment type="caution">
    <text evidence="9">The sequence shown here is derived from an EMBL/GenBank/DDBJ whole genome shotgun (WGS) entry which is preliminary data.</text>
</comment>